<dbReference type="InterPro" id="IPR000408">
    <property type="entry name" value="Reg_chr_condens"/>
</dbReference>
<feature type="repeat" description="RCC1" evidence="2">
    <location>
        <begin position="270"/>
        <end position="319"/>
    </location>
</feature>
<evidence type="ECO:0000256" key="1">
    <source>
        <dbReference type="ARBA" id="ARBA00022737"/>
    </source>
</evidence>
<name>A0A9N7MZ53_STRHE</name>
<dbReference type="InterPro" id="IPR009091">
    <property type="entry name" value="RCC1/BLIP-II"/>
</dbReference>
<feature type="repeat" description="RCC1" evidence="2">
    <location>
        <begin position="209"/>
        <end position="269"/>
    </location>
</feature>
<feature type="repeat" description="RCC1" evidence="2">
    <location>
        <begin position="155"/>
        <end position="208"/>
    </location>
</feature>
<dbReference type="PROSITE" id="PS50012">
    <property type="entry name" value="RCC1_3"/>
    <property type="match status" value="6"/>
</dbReference>
<dbReference type="Pfam" id="PF25390">
    <property type="entry name" value="WD40_RLD"/>
    <property type="match status" value="1"/>
</dbReference>
<feature type="domain" description="RCC1-like" evidence="3">
    <location>
        <begin position="53"/>
        <end position="384"/>
    </location>
</feature>
<dbReference type="Gene3D" id="2.130.10.30">
    <property type="entry name" value="Regulator of chromosome condensation 1/beta-lactamase-inhibitor protein II"/>
    <property type="match status" value="2"/>
</dbReference>
<dbReference type="EMBL" id="CACSLK010024540">
    <property type="protein sequence ID" value="CAA0823276.1"/>
    <property type="molecule type" value="Genomic_DNA"/>
</dbReference>
<keyword evidence="1" id="KW-0677">Repeat</keyword>
<feature type="repeat" description="RCC1" evidence="2">
    <location>
        <begin position="320"/>
        <end position="372"/>
    </location>
</feature>
<feature type="repeat" description="RCC1" evidence="2">
    <location>
        <begin position="103"/>
        <end position="154"/>
    </location>
</feature>
<comment type="caution">
    <text evidence="4">The sequence shown here is derived from an EMBL/GenBank/DDBJ whole genome shotgun (WGS) entry which is preliminary data.</text>
</comment>
<dbReference type="PANTHER" id="PTHR22872">
    <property type="entry name" value="BTK-BINDING PROTEIN-RELATED"/>
    <property type="match status" value="1"/>
</dbReference>
<dbReference type="InterPro" id="IPR051625">
    <property type="entry name" value="Signaling_Regulatory_Domain"/>
</dbReference>
<sequence length="397" mass="42476">MPETCAGMKKLAPLYKKARLGFGASFRRWFCVEIGRGEDFAGELCRGKRFGAVWGNGDFGRLGLGNLASQWRPRPISPAAFDDQGLVEIACGGAHTLFLTERGDLYATGLNDFGQLGISNSQSYTSEPLRVIGIPRRVVKISAGYHHSAAITEDGELYMWGKNANGQLGLGKKAEKITFHPHKIDSLGGVTIKTASLGFEHSIAVTDQGEILSWGGGESGRLGHGHESSILGFQKSSSEYTPRLIKGLEGVKVKSISAGMLHSACISDDGSVYFFGERELGKWGFGKAKSETTPCTISSLPFSEEVACGGYHTCVITNGGELYTWGSNENGCLGIGCTEVTYEPERVEGPFLRQSVSKVSCGWKHTAAICGGNVYTWGWGGSHGTFQDDGHSPGGQL</sequence>
<dbReference type="Proteomes" id="UP001153555">
    <property type="component" value="Unassembled WGS sequence"/>
</dbReference>
<evidence type="ECO:0000256" key="2">
    <source>
        <dbReference type="PROSITE-ProRule" id="PRU00235"/>
    </source>
</evidence>
<feature type="repeat" description="RCC1" evidence="2">
    <location>
        <begin position="49"/>
        <end position="102"/>
    </location>
</feature>
<accession>A0A9N7MZ53</accession>
<dbReference type="SUPFAM" id="SSF50985">
    <property type="entry name" value="RCC1/BLIP-II"/>
    <property type="match status" value="1"/>
</dbReference>
<proteinExistence type="predicted"/>
<feature type="non-terminal residue" evidence="4">
    <location>
        <position position="1"/>
    </location>
</feature>
<keyword evidence="5" id="KW-1185">Reference proteome</keyword>
<evidence type="ECO:0000313" key="4">
    <source>
        <dbReference type="EMBL" id="CAA0823276.1"/>
    </source>
</evidence>
<evidence type="ECO:0000313" key="5">
    <source>
        <dbReference type="Proteomes" id="UP001153555"/>
    </source>
</evidence>
<dbReference type="AlphaFoldDB" id="A0A9N7MZ53"/>
<reference evidence="4" key="1">
    <citation type="submission" date="2019-12" db="EMBL/GenBank/DDBJ databases">
        <authorList>
            <person name="Scholes J."/>
        </authorList>
    </citation>
    <scope>NUCLEOTIDE SEQUENCE</scope>
</reference>
<dbReference type="OrthoDB" id="8068875at2759"/>
<dbReference type="PRINTS" id="PR00633">
    <property type="entry name" value="RCCNDNSATION"/>
</dbReference>
<organism evidence="4 5">
    <name type="scientific">Striga hermonthica</name>
    <name type="common">Purple witchweed</name>
    <name type="synonym">Buchnera hermonthica</name>
    <dbReference type="NCBI Taxonomy" id="68872"/>
    <lineage>
        <taxon>Eukaryota</taxon>
        <taxon>Viridiplantae</taxon>
        <taxon>Streptophyta</taxon>
        <taxon>Embryophyta</taxon>
        <taxon>Tracheophyta</taxon>
        <taxon>Spermatophyta</taxon>
        <taxon>Magnoliopsida</taxon>
        <taxon>eudicotyledons</taxon>
        <taxon>Gunneridae</taxon>
        <taxon>Pentapetalae</taxon>
        <taxon>asterids</taxon>
        <taxon>lamiids</taxon>
        <taxon>Lamiales</taxon>
        <taxon>Orobanchaceae</taxon>
        <taxon>Buchnereae</taxon>
        <taxon>Striga</taxon>
    </lineage>
</organism>
<dbReference type="InterPro" id="IPR058923">
    <property type="entry name" value="RCC1-like_dom"/>
</dbReference>
<evidence type="ECO:0000259" key="3">
    <source>
        <dbReference type="Pfam" id="PF25390"/>
    </source>
</evidence>
<dbReference type="PROSITE" id="PS00626">
    <property type="entry name" value="RCC1_2"/>
    <property type="match status" value="2"/>
</dbReference>
<protein>
    <submittedName>
        <fullName evidence="4">Regulator of chromosome condensation (RCC1) family protein</fullName>
    </submittedName>
</protein>
<gene>
    <name evidence="4" type="ORF">SHERM_20442</name>
</gene>